<protein>
    <submittedName>
        <fullName evidence="2">Uncharacterized protein LOC112552960</fullName>
    </submittedName>
</protein>
<evidence type="ECO:0000313" key="2">
    <source>
        <dbReference type="RefSeq" id="XP_025075355.1"/>
    </source>
</evidence>
<proteinExistence type="predicted"/>
<sequence>MFQAEYLFKKNPEGKMFEPDYTETMSMLLDAISRQQNDVLPTEKLKADVAHFLKNECTTKETEESKMQDIGEKMKIIEYEGIDNSEKEEFNFAGRMTDESENEA</sequence>
<dbReference type="Proteomes" id="UP000504615">
    <property type="component" value="Unplaced"/>
</dbReference>
<gene>
    <name evidence="2" type="primary">LOC112552960</name>
</gene>
<dbReference type="OrthoDB" id="7553846at2759"/>
<evidence type="ECO:0000313" key="1">
    <source>
        <dbReference type="Proteomes" id="UP000504615"/>
    </source>
</evidence>
<name>A0A8N1S956_9HYME</name>
<dbReference type="AlphaFoldDB" id="A0A8N1S956"/>
<reference evidence="2" key="1">
    <citation type="submission" date="2025-08" db="UniProtKB">
        <authorList>
            <consortium name="RefSeq"/>
        </authorList>
    </citation>
    <scope>IDENTIFICATION</scope>
</reference>
<accession>A0A8N1S956</accession>
<dbReference type="GeneID" id="112552960"/>
<keyword evidence="1" id="KW-1185">Reference proteome</keyword>
<dbReference type="RefSeq" id="XP_025075355.1">
    <property type="nucleotide sequence ID" value="XM_025219570.1"/>
</dbReference>
<organism evidence="1 2">
    <name type="scientific">Pogonomyrmex barbatus</name>
    <name type="common">red harvester ant</name>
    <dbReference type="NCBI Taxonomy" id="144034"/>
    <lineage>
        <taxon>Eukaryota</taxon>
        <taxon>Metazoa</taxon>
        <taxon>Ecdysozoa</taxon>
        <taxon>Arthropoda</taxon>
        <taxon>Hexapoda</taxon>
        <taxon>Insecta</taxon>
        <taxon>Pterygota</taxon>
        <taxon>Neoptera</taxon>
        <taxon>Endopterygota</taxon>
        <taxon>Hymenoptera</taxon>
        <taxon>Apocrita</taxon>
        <taxon>Aculeata</taxon>
        <taxon>Formicoidea</taxon>
        <taxon>Formicidae</taxon>
        <taxon>Myrmicinae</taxon>
        <taxon>Pogonomyrmex</taxon>
    </lineage>
</organism>